<evidence type="ECO:0000313" key="1">
    <source>
        <dbReference type="EMBL" id="KKL13948.1"/>
    </source>
</evidence>
<proteinExistence type="predicted"/>
<gene>
    <name evidence="1" type="ORF">LCGC14_2520680</name>
</gene>
<comment type="caution">
    <text evidence="1">The sequence shown here is derived from an EMBL/GenBank/DDBJ whole genome shotgun (WGS) entry which is preliminary data.</text>
</comment>
<evidence type="ECO:0008006" key="2">
    <source>
        <dbReference type="Google" id="ProtNLM"/>
    </source>
</evidence>
<protein>
    <recommendedName>
        <fullName evidence="2">RNA-binding S4 domain-containing protein</fullName>
    </recommendedName>
</protein>
<name>A0A0F9DPS4_9ZZZZ</name>
<organism evidence="1">
    <name type="scientific">marine sediment metagenome</name>
    <dbReference type="NCBI Taxonomy" id="412755"/>
    <lineage>
        <taxon>unclassified sequences</taxon>
        <taxon>metagenomes</taxon>
        <taxon>ecological metagenomes</taxon>
    </lineage>
</organism>
<dbReference type="EMBL" id="LAZR01040655">
    <property type="protein sequence ID" value="KKL13948.1"/>
    <property type="molecule type" value="Genomic_DNA"/>
</dbReference>
<reference evidence="1" key="1">
    <citation type="journal article" date="2015" name="Nature">
        <title>Complex archaea that bridge the gap between prokaryotes and eukaryotes.</title>
        <authorList>
            <person name="Spang A."/>
            <person name="Saw J.H."/>
            <person name="Jorgensen S.L."/>
            <person name="Zaremba-Niedzwiedzka K."/>
            <person name="Martijn J."/>
            <person name="Lind A.E."/>
            <person name="van Eijk R."/>
            <person name="Schleper C."/>
            <person name="Guy L."/>
            <person name="Ettema T.J."/>
        </authorList>
    </citation>
    <scope>NUCLEOTIDE SEQUENCE</scope>
</reference>
<accession>A0A0F9DPS4</accession>
<sequence>MGKINVKFGQLTKPLQSVRIIEGTVLESFCKSQGLEYGSSIRVNGQTAGRRQMLRPNDIITSIDDVDGG</sequence>
<dbReference type="AlphaFoldDB" id="A0A0F9DPS4"/>